<protein>
    <submittedName>
        <fullName evidence="1">Uncharacterized protein</fullName>
    </submittedName>
</protein>
<reference evidence="1 2" key="1">
    <citation type="submission" date="2019-06" db="EMBL/GenBank/DDBJ databases">
        <title>Sorghum-associated microbial communities from plants grown in Nebraska, USA.</title>
        <authorList>
            <person name="Schachtman D."/>
        </authorList>
    </citation>
    <scope>NUCLEOTIDE SEQUENCE [LARGE SCALE GENOMIC DNA]</scope>
    <source>
        <strain evidence="1 2">2482</strain>
    </source>
</reference>
<comment type="caution">
    <text evidence="1">The sequence shown here is derived from an EMBL/GenBank/DDBJ whole genome shotgun (WGS) entry which is preliminary data.</text>
</comment>
<dbReference type="AlphaFoldDB" id="A0A561CFD2"/>
<organism evidence="1 2">
    <name type="scientific">Neobacillus bataviensis</name>
    <dbReference type="NCBI Taxonomy" id="220685"/>
    <lineage>
        <taxon>Bacteria</taxon>
        <taxon>Bacillati</taxon>
        <taxon>Bacillota</taxon>
        <taxon>Bacilli</taxon>
        <taxon>Bacillales</taxon>
        <taxon>Bacillaceae</taxon>
        <taxon>Neobacillus</taxon>
    </lineage>
</organism>
<proteinExistence type="predicted"/>
<evidence type="ECO:0000313" key="1">
    <source>
        <dbReference type="EMBL" id="TWD89690.1"/>
    </source>
</evidence>
<name>A0A561CFD2_9BACI</name>
<sequence length="170" mass="19447">MIPEEPYAQRKDNGVFNPIRLALNKQQTIPSTKKVIPFQDYETGVLQYGNANPASKDFDSLTDISMSKDKKVIEGRIAWQLLNVKDPSLKEVMGDIWKQGLSSSVETSGIRAAVVTTEKGSVQQTIPKTVKGQLKQEGSLFYNWKTWDHPEFYERLKRSYEIMQKTFQTK</sequence>
<accession>A0A561CFD2</accession>
<keyword evidence="2" id="KW-1185">Reference proteome</keyword>
<gene>
    <name evidence="1" type="ORF">FB550_12557</name>
</gene>
<dbReference type="EMBL" id="VIVN01000025">
    <property type="protein sequence ID" value="TWD89690.1"/>
    <property type="molecule type" value="Genomic_DNA"/>
</dbReference>
<evidence type="ECO:0000313" key="2">
    <source>
        <dbReference type="Proteomes" id="UP000319671"/>
    </source>
</evidence>
<dbReference type="Proteomes" id="UP000319671">
    <property type="component" value="Unassembled WGS sequence"/>
</dbReference>